<dbReference type="CDD" id="cd04301">
    <property type="entry name" value="NAT_SF"/>
    <property type="match status" value="1"/>
</dbReference>
<dbReference type="InterPro" id="IPR000182">
    <property type="entry name" value="GNAT_dom"/>
</dbReference>
<feature type="domain" description="N-acetyltransferase" evidence="1">
    <location>
        <begin position="1"/>
        <end position="136"/>
    </location>
</feature>
<dbReference type="PANTHER" id="PTHR43072">
    <property type="entry name" value="N-ACETYLTRANSFERASE"/>
    <property type="match status" value="1"/>
</dbReference>
<dbReference type="Gene3D" id="3.40.630.30">
    <property type="match status" value="1"/>
</dbReference>
<evidence type="ECO:0000313" key="2">
    <source>
        <dbReference type="EMBL" id="OGF40805.1"/>
    </source>
</evidence>
<gene>
    <name evidence="2" type="ORF">A2531_06850</name>
</gene>
<dbReference type="Pfam" id="PF00583">
    <property type="entry name" value="Acetyltransf_1"/>
    <property type="match status" value="1"/>
</dbReference>
<dbReference type="PROSITE" id="PS51186">
    <property type="entry name" value="GNAT"/>
    <property type="match status" value="1"/>
</dbReference>
<dbReference type="Proteomes" id="UP000177579">
    <property type="component" value="Unassembled WGS sequence"/>
</dbReference>
<sequence length="136" mass="15724">MKFRKLQLKDEKDLLQLLPQLTNRQIILNAKELIRNKNCHSIVIEHEKKVIGFGQIYVCPTPVEGYFGIIENIIVDKSFRKMGLGKKIMEKLIEIGKKNGAKKIDLTSNPSRIEARNLYESLGFQLRNTGIFRLKL</sequence>
<dbReference type="SUPFAM" id="SSF55729">
    <property type="entry name" value="Acyl-CoA N-acyltransferases (Nat)"/>
    <property type="match status" value="1"/>
</dbReference>
<name>A0A1F5TP88_9BACT</name>
<evidence type="ECO:0000259" key="1">
    <source>
        <dbReference type="PROSITE" id="PS51186"/>
    </source>
</evidence>
<dbReference type="GO" id="GO:0016747">
    <property type="term" value="F:acyltransferase activity, transferring groups other than amino-acyl groups"/>
    <property type="evidence" value="ECO:0007669"/>
    <property type="project" value="InterPro"/>
</dbReference>
<organism evidence="2 3">
    <name type="scientific">Candidatus Falkowbacteria bacterium RIFOXYD2_FULL_34_120</name>
    <dbReference type="NCBI Taxonomy" id="1798007"/>
    <lineage>
        <taxon>Bacteria</taxon>
        <taxon>Candidatus Falkowiibacteriota</taxon>
    </lineage>
</organism>
<proteinExistence type="predicted"/>
<dbReference type="AlphaFoldDB" id="A0A1F5TP88"/>
<dbReference type="InterPro" id="IPR016181">
    <property type="entry name" value="Acyl_CoA_acyltransferase"/>
</dbReference>
<dbReference type="EMBL" id="MFGO01000020">
    <property type="protein sequence ID" value="OGF40805.1"/>
    <property type="molecule type" value="Genomic_DNA"/>
</dbReference>
<dbReference type="PANTHER" id="PTHR43072:SF60">
    <property type="entry name" value="L-2,4-DIAMINOBUTYRIC ACID ACETYLTRANSFERASE"/>
    <property type="match status" value="1"/>
</dbReference>
<comment type="caution">
    <text evidence="2">The sequence shown here is derived from an EMBL/GenBank/DDBJ whole genome shotgun (WGS) entry which is preliminary data.</text>
</comment>
<protein>
    <recommendedName>
        <fullName evidence="1">N-acetyltransferase domain-containing protein</fullName>
    </recommendedName>
</protein>
<reference evidence="2 3" key="1">
    <citation type="journal article" date="2016" name="Nat. Commun.">
        <title>Thousands of microbial genomes shed light on interconnected biogeochemical processes in an aquifer system.</title>
        <authorList>
            <person name="Anantharaman K."/>
            <person name="Brown C.T."/>
            <person name="Hug L.A."/>
            <person name="Sharon I."/>
            <person name="Castelle C.J."/>
            <person name="Probst A.J."/>
            <person name="Thomas B.C."/>
            <person name="Singh A."/>
            <person name="Wilkins M.J."/>
            <person name="Karaoz U."/>
            <person name="Brodie E.L."/>
            <person name="Williams K.H."/>
            <person name="Hubbard S.S."/>
            <person name="Banfield J.F."/>
        </authorList>
    </citation>
    <scope>NUCLEOTIDE SEQUENCE [LARGE SCALE GENOMIC DNA]</scope>
</reference>
<accession>A0A1F5TP88</accession>
<evidence type="ECO:0000313" key="3">
    <source>
        <dbReference type="Proteomes" id="UP000177579"/>
    </source>
</evidence>